<dbReference type="EMBL" id="CP092109">
    <property type="protein sequence ID" value="UWZ80141.1"/>
    <property type="molecule type" value="Genomic_DNA"/>
</dbReference>
<evidence type="ECO:0000313" key="2">
    <source>
        <dbReference type="EMBL" id="UWZ80141.1"/>
    </source>
</evidence>
<dbReference type="InterPro" id="IPR038475">
    <property type="entry name" value="RecG_C_sf"/>
</dbReference>
<dbReference type="Pfam" id="PF13749">
    <property type="entry name" value="HATPase_c_4"/>
    <property type="match status" value="1"/>
</dbReference>
<accession>A0ABY5ZN29</accession>
<feature type="domain" description="Schlafen AlbA-2" evidence="1">
    <location>
        <begin position="17"/>
        <end position="142"/>
    </location>
</feature>
<dbReference type="InterPro" id="IPR038461">
    <property type="entry name" value="Schlafen_AlbA_2_dom_sf"/>
</dbReference>
<proteinExistence type="predicted"/>
<keyword evidence="3" id="KW-1185">Reference proteome</keyword>
<organism evidence="2 3">
    <name type="scientific">Geoalkalibacter halelectricus</name>
    <dbReference type="NCBI Taxonomy" id="2847045"/>
    <lineage>
        <taxon>Bacteria</taxon>
        <taxon>Pseudomonadati</taxon>
        <taxon>Thermodesulfobacteriota</taxon>
        <taxon>Desulfuromonadia</taxon>
        <taxon>Desulfuromonadales</taxon>
        <taxon>Geoalkalibacteraceae</taxon>
        <taxon>Geoalkalibacter</taxon>
    </lineage>
</organism>
<dbReference type="Proteomes" id="UP001060414">
    <property type="component" value="Chromosome"/>
</dbReference>
<evidence type="ECO:0000313" key="3">
    <source>
        <dbReference type="Proteomes" id="UP001060414"/>
    </source>
</evidence>
<dbReference type="Gene3D" id="3.30.950.30">
    <property type="entry name" value="Schlafen, AAA domain"/>
    <property type="match status" value="1"/>
</dbReference>
<dbReference type="Pfam" id="PF04326">
    <property type="entry name" value="SLFN_AlbA_2"/>
    <property type="match status" value="1"/>
</dbReference>
<reference evidence="2" key="1">
    <citation type="journal article" date="2022" name="Environ. Microbiol.">
        <title>Geoalkalibacter halelectricus SAP #1 sp. nov. possessing extracellular electron transfer and mineral#reducing capabilities from a haloalkaline environment.</title>
        <authorList>
            <person name="Yadav S."/>
            <person name="Singh R."/>
            <person name="Sundharam S.S."/>
            <person name="Chaudhary S."/>
            <person name="Krishnamurthi S."/>
            <person name="Patil S.A."/>
        </authorList>
    </citation>
    <scope>NUCLEOTIDE SEQUENCE</scope>
    <source>
        <strain evidence="2">SAP-1</strain>
    </source>
</reference>
<dbReference type="PANTHER" id="PTHR30595">
    <property type="entry name" value="GLPR-RELATED TRANSCRIPTIONAL REPRESSOR"/>
    <property type="match status" value="1"/>
</dbReference>
<dbReference type="PANTHER" id="PTHR30595:SF6">
    <property type="entry name" value="SCHLAFEN ALBA-2 DOMAIN-CONTAINING PROTEIN"/>
    <property type="match status" value="1"/>
</dbReference>
<evidence type="ECO:0000259" key="1">
    <source>
        <dbReference type="Pfam" id="PF04326"/>
    </source>
</evidence>
<dbReference type="InterPro" id="IPR007421">
    <property type="entry name" value="Schlafen_AlbA_2_dom"/>
</dbReference>
<protein>
    <submittedName>
        <fullName evidence="2">DNA binding domain-containing protein</fullName>
    </submittedName>
</protein>
<gene>
    <name evidence="2" type="ORF">L9S41_01800</name>
</gene>
<name>A0ABY5ZN29_9BACT</name>
<dbReference type="Gene3D" id="3.30.565.60">
    <property type="match status" value="1"/>
</dbReference>
<sequence length="567" mass="64705">MTESELKRFLQMAYSSENEACEWKEFKNLRHAVSGDRGNDIISYVSALANMNGGHMVIGVKDKTLEIVGIQDFHDYTPENIRLRILGKCPNLDSERLEIEVLSAEDTGKTVWVFHVPKHKLRLPVYAHDKAWQRIDDNLVEMRPERQAAILAESVEVEDWSAFALAGARLSDLDPVALALARAKFKEKNQNSTFAGEIDSWDIATFLDKAKITIQGQITRAALLLLGKPEASHYLLPHPAQITWKLEAEERDYRHFGPPFLLETTEVLRRIRNIKHKIFPDNQLLATEVSKYDTRVILEALHNCIAHQDYGMNARIIVTEKVDRLIFENSGNFFEGKPEDYFSGERTPRTYRNLWLANAMVNLNMIDTMGHGIHSMIIAQRRRYFPLPDFCTSEMGKVVLEIPGHVIDENYTKLLLERQDLELSKVILLDRVQKRQPITDEAATMLRKAGLIEGRKPNYFVSAKVAEATDTRPTYTLNRGLEKGRLKEFVLQHIGQFGPTSRLQLEELLFSMLPGGLTEEKKRHKVKNLLTEMRAKDKTIFSVKSGQDHLWCLAQDAASGVFNKKGG</sequence>
<dbReference type="RefSeq" id="WP_260748498.1">
    <property type="nucleotide sequence ID" value="NZ_CP092109.1"/>
</dbReference>